<evidence type="ECO:0000313" key="1">
    <source>
        <dbReference type="EMBL" id="EUA61028.1"/>
    </source>
</evidence>
<dbReference type="AlphaFoldDB" id="A0A829QDJ8"/>
<dbReference type="Proteomes" id="UP000021210">
    <property type="component" value="Unassembled WGS sequence"/>
</dbReference>
<name>A0A829QDJ8_9MYCO</name>
<dbReference type="InterPro" id="IPR009100">
    <property type="entry name" value="AcylCoA_DH/oxidase_NM_dom_sf"/>
</dbReference>
<accession>A0A829QDJ8</accession>
<protein>
    <submittedName>
        <fullName evidence="1">Putative nrtC protein</fullName>
    </submittedName>
</protein>
<comment type="caution">
    <text evidence="1">The sequence shown here is derived from an EMBL/GenBank/DDBJ whole genome shotgun (WGS) entry which is preliminary data.</text>
</comment>
<sequence length="185" mass="19190">MTAAMAREIDDELERVVDEVARRAAALDADQTDVRVDIAALGAQGLFHAGGVGTDLAPMVRTIERVATGSLAVGFSAWAHRMAIEYVSLAAADFRAEHLAELTGGHRPGVTAMAAGLKQAAGLGEVPLRATNQGDGLSISGPIRWASNVFPDALMVVPACGADGTTYVVAIEVCANGVRIQRPLT</sequence>
<dbReference type="InterPro" id="IPR037069">
    <property type="entry name" value="AcylCoA_DH/ox_N_sf"/>
</dbReference>
<proteinExistence type="predicted"/>
<reference evidence="1 2" key="1">
    <citation type="submission" date="2013-12" db="EMBL/GenBank/DDBJ databases">
        <authorList>
            <person name="Zelazny A."/>
            <person name="Olivier K."/>
            <person name="Holland S."/>
            <person name="Lenaerts A."/>
            <person name="Ordway D."/>
            <person name="DeGroote M.A."/>
            <person name="Parker T."/>
            <person name="Sizemore C."/>
            <person name="Tallon L.J."/>
            <person name="Sadzewicz L.K."/>
            <person name="Sengamalay N."/>
            <person name="Fraser C.M."/>
            <person name="Hine E."/>
            <person name="Shefchek K.A."/>
            <person name="Das S.P."/>
            <person name="Tettelin H."/>
        </authorList>
    </citation>
    <scope>NUCLEOTIDE SEQUENCE [LARGE SCALE GENOMIC DNA]</scope>
    <source>
        <strain evidence="1 2">1948</strain>
    </source>
</reference>
<gene>
    <name evidence="1" type="ORF">I542_1166</name>
</gene>
<dbReference type="GO" id="GO:0050660">
    <property type="term" value="F:flavin adenine dinucleotide binding"/>
    <property type="evidence" value="ECO:0007669"/>
    <property type="project" value="InterPro"/>
</dbReference>
<dbReference type="SUPFAM" id="SSF56645">
    <property type="entry name" value="Acyl-CoA dehydrogenase NM domain-like"/>
    <property type="match status" value="1"/>
</dbReference>
<dbReference type="EMBL" id="JAOH01000002">
    <property type="protein sequence ID" value="EUA61028.1"/>
    <property type="molecule type" value="Genomic_DNA"/>
</dbReference>
<organism evidence="1 2">
    <name type="scientific">Mycobacteroides abscessus 1948</name>
    <dbReference type="NCBI Taxonomy" id="1299323"/>
    <lineage>
        <taxon>Bacteria</taxon>
        <taxon>Bacillati</taxon>
        <taxon>Actinomycetota</taxon>
        <taxon>Actinomycetes</taxon>
        <taxon>Mycobacteriales</taxon>
        <taxon>Mycobacteriaceae</taxon>
        <taxon>Mycobacteroides</taxon>
        <taxon>Mycobacteroides abscessus</taxon>
    </lineage>
</organism>
<dbReference type="Gene3D" id="1.10.540.10">
    <property type="entry name" value="Acyl-CoA dehydrogenase/oxidase, N-terminal domain"/>
    <property type="match status" value="1"/>
</dbReference>
<evidence type="ECO:0000313" key="2">
    <source>
        <dbReference type="Proteomes" id="UP000021210"/>
    </source>
</evidence>
<dbReference type="GO" id="GO:0016627">
    <property type="term" value="F:oxidoreductase activity, acting on the CH-CH group of donors"/>
    <property type="evidence" value="ECO:0007669"/>
    <property type="project" value="InterPro"/>
</dbReference>